<protein>
    <submittedName>
        <fullName evidence="2">Phage head-tail adaptor</fullName>
    </submittedName>
</protein>
<feature type="region of interest" description="Disordered" evidence="1">
    <location>
        <begin position="120"/>
        <end position="143"/>
    </location>
</feature>
<evidence type="ECO:0000256" key="1">
    <source>
        <dbReference type="SAM" id="MobiDB-lite"/>
    </source>
</evidence>
<accession>A0A379QHS4</accession>
<name>A0A379QHS4_SALER</name>
<evidence type="ECO:0000313" key="3">
    <source>
        <dbReference type="Proteomes" id="UP000254597"/>
    </source>
</evidence>
<sequence>MKRSLTEQRQTYREPEDGELDCRVEFRTRQDTPSPGGGTQPIYTSTFKTWGKFRQVSGSAYLHSMQVQETITHTVVIRYRRVTNDMEAVIDGSVYRVMRAGAMNGEKNFVYIELKELGAETPDDPPPGLSHSTFYGGYNGSAR</sequence>
<dbReference type="EMBL" id="UGWP01000004">
    <property type="protein sequence ID" value="SUF56695.1"/>
    <property type="molecule type" value="Genomic_DNA"/>
</dbReference>
<reference evidence="2 3" key="1">
    <citation type="submission" date="2018-06" db="EMBL/GenBank/DDBJ databases">
        <authorList>
            <consortium name="Pathogen Informatics"/>
            <person name="Doyle S."/>
        </authorList>
    </citation>
    <scope>NUCLEOTIDE SEQUENCE [LARGE SCALE GENOMIC DNA]</scope>
    <source>
        <strain evidence="2 3">NCTC10252</strain>
    </source>
</reference>
<dbReference type="NCBIfam" id="TIGR01563">
    <property type="entry name" value="gp16_SPP1"/>
    <property type="match status" value="1"/>
</dbReference>
<dbReference type="InterPro" id="IPR008767">
    <property type="entry name" value="Phage_SPP1_head-tail_adaptor"/>
</dbReference>
<evidence type="ECO:0000313" key="2">
    <source>
        <dbReference type="EMBL" id="SUF56695.1"/>
    </source>
</evidence>
<dbReference type="Gene3D" id="2.40.10.270">
    <property type="entry name" value="Bacteriophage SPP1 head-tail adaptor protein"/>
    <property type="match status" value="1"/>
</dbReference>
<dbReference type="InterPro" id="IPR038666">
    <property type="entry name" value="SSP1_head-tail_sf"/>
</dbReference>
<organism evidence="2 3">
    <name type="scientific">Salmonella enterica</name>
    <name type="common">Salmonella choleraesuis</name>
    <dbReference type="NCBI Taxonomy" id="28901"/>
    <lineage>
        <taxon>Bacteria</taxon>
        <taxon>Pseudomonadati</taxon>
        <taxon>Pseudomonadota</taxon>
        <taxon>Gammaproteobacteria</taxon>
        <taxon>Enterobacterales</taxon>
        <taxon>Enterobacteriaceae</taxon>
        <taxon>Salmonella</taxon>
    </lineage>
</organism>
<proteinExistence type="predicted"/>
<gene>
    <name evidence="2" type="ORF">NCTC10252_01924</name>
</gene>
<dbReference type="Proteomes" id="UP000254597">
    <property type="component" value="Unassembled WGS sequence"/>
</dbReference>
<dbReference type="AlphaFoldDB" id="A0A379QHS4"/>
<dbReference type="Pfam" id="PF05521">
    <property type="entry name" value="Phage_HCP"/>
    <property type="match status" value="1"/>
</dbReference>